<name>A0A0M3JYN0_ANISI</name>
<evidence type="ECO:0000313" key="4">
    <source>
        <dbReference type="WBParaSite" id="ASIM_0001356201-mRNA-1"/>
    </source>
</evidence>
<evidence type="ECO:0000259" key="1">
    <source>
        <dbReference type="Pfam" id="PF06394"/>
    </source>
</evidence>
<dbReference type="SUPFAM" id="SSF55149">
    <property type="entry name" value="Pepsin inhibitor-3"/>
    <property type="match status" value="1"/>
</dbReference>
<gene>
    <name evidence="2" type="ORF">ASIM_LOCUS12990</name>
</gene>
<dbReference type="InterPro" id="IPR010480">
    <property type="entry name" value="Pepsin-I3"/>
</dbReference>
<reference evidence="2 3" key="2">
    <citation type="submission" date="2018-11" db="EMBL/GenBank/DDBJ databases">
        <authorList>
            <consortium name="Pathogen Informatics"/>
        </authorList>
    </citation>
    <scope>NUCLEOTIDE SEQUENCE [LARGE SCALE GENOMIC DNA]</scope>
</reference>
<feature type="domain" description="Pepsin inhibitor-3-like repeated" evidence="1">
    <location>
        <begin position="32"/>
        <end position="83"/>
    </location>
</feature>
<protein>
    <submittedName>
        <fullName evidence="4">Pepsin-I3 domain-containing protein</fullName>
    </submittedName>
</protein>
<proteinExistence type="predicted"/>
<evidence type="ECO:0000313" key="3">
    <source>
        <dbReference type="Proteomes" id="UP000267096"/>
    </source>
</evidence>
<dbReference type="WBParaSite" id="ASIM_0001356201-mRNA-1">
    <property type="protein sequence ID" value="ASIM_0001356201-mRNA-1"/>
    <property type="gene ID" value="ASIM_0001356201"/>
</dbReference>
<organism evidence="4">
    <name type="scientific">Anisakis simplex</name>
    <name type="common">Herring worm</name>
    <dbReference type="NCBI Taxonomy" id="6269"/>
    <lineage>
        <taxon>Eukaryota</taxon>
        <taxon>Metazoa</taxon>
        <taxon>Ecdysozoa</taxon>
        <taxon>Nematoda</taxon>
        <taxon>Chromadorea</taxon>
        <taxon>Rhabditida</taxon>
        <taxon>Spirurina</taxon>
        <taxon>Ascaridomorpha</taxon>
        <taxon>Ascaridoidea</taxon>
        <taxon>Anisakidae</taxon>
        <taxon>Anisakis</taxon>
        <taxon>Anisakis simplex complex</taxon>
    </lineage>
</organism>
<reference evidence="4" key="1">
    <citation type="submission" date="2017-02" db="UniProtKB">
        <authorList>
            <consortium name="WormBaseParasite"/>
        </authorList>
    </citation>
    <scope>IDENTIFICATION</scope>
</reference>
<keyword evidence="3" id="KW-1185">Reference proteome</keyword>
<sequence length="170" mass="18678">MAATQSSTTPSNEYSDYESVGYVSADGNTYIIGGPNNCTVSNNVLYINGVEQGALTAEQQQQLQQYKSAVEQWGNSFSNILMQVILMIQCEVKYIFLATACWVCTGDAALVYGYRGSNYPYNAYRNFNIGSISNTGCSVQVLDSVYLIFCSAYKISISPHTNSFAHLRDS</sequence>
<dbReference type="Proteomes" id="UP000267096">
    <property type="component" value="Unassembled WGS sequence"/>
</dbReference>
<dbReference type="AlphaFoldDB" id="A0A0M3JYN0"/>
<dbReference type="Pfam" id="PF06394">
    <property type="entry name" value="Pepsin-I3"/>
    <property type="match status" value="1"/>
</dbReference>
<accession>A0A0M3JYN0</accession>
<dbReference type="Gene3D" id="3.30.1120.50">
    <property type="entry name" value="Pepsin inhibitor-3"/>
    <property type="match status" value="1"/>
</dbReference>
<dbReference type="InterPro" id="IPR038412">
    <property type="entry name" value="Pepsin-I3_sf"/>
</dbReference>
<dbReference type="EMBL" id="UYRR01031291">
    <property type="protein sequence ID" value="VDK48625.1"/>
    <property type="molecule type" value="Genomic_DNA"/>
</dbReference>
<evidence type="ECO:0000313" key="2">
    <source>
        <dbReference type="EMBL" id="VDK48625.1"/>
    </source>
</evidence>